<dbReference type="Proteomes" id="UP000014760">
    <property type="component" value="Unassembled WGS sequence"/>
</dbReference>
<evidence type="ECO:0000256" key="1">
    <source>
        <dbReference type="ARBA" id="ARBA00004969"/>
    </source>
</evidence>
<evidence type="ECO:0000313" key="10">
    <source>
        <dbReference type="EMBL" id="ELU15923.1"/>
    </source>
</evidence>
<organism evidence="10">
    <name type="scientific">Capitella teleta</name>
    <name type="common">Polychaete worm</name>
    <dbReference type="NCBI Taxonomy" id="283909"/>
    <lineage>
        <taxon>Eukaryota</taxon>
        <taxon>Metazoa</taxon>
        <taxon>Spiralia</taxon>
        <taxon>Lophotrochozoa</taxon>
        <taxon>Annelida</taxon>
        <taxon>Polychaeta</taxon>
        <taxon>Sedentaria</taxon>
        <taxon>Scolecida</taxon>
        <taxon>Capitellidae</taxon>
        <taxon>Capitella</taxon>
    </lineage>
</organism>
<evidence type="ECO:0000256" key="2">
    <source>
        <dbReference type="ARBA" id="ARBA00005189"/>
    </source>
</evidence>
<dbReference type="SUPFAM" id="SSF53335">
    <property type="entry name" value="S-adenosyl-L-methionine-dependent methyltransferases"/>
    <property type="match status" value="1"/>
</dbReference>
<dbReference type="PANTHER" id="PTHR44307:SF2">
    <property type="entry name" value="PHOSPHOETHANOLAMINE METHYLTRANSFERASE ISOFORM X1"/>
    <property type="match status" value="1"/>
</dbReference>
<dbReference type="InterPro" id="IPR029063">
    <property type="entry name" value="SAM-dependent_MTases_sf"/>
</dbReference>
<evidence type="ECO:0000256" key="3">
    <source>
        <dbReference type="ARBA" id="ARBA00022603"/>
    </source>
</evidence>
<evidence type="ECO:0000256" key="7">
    <source>
        <dbReference type="ARBA" id="ARBA00047622"/>
    </source>
</evidence>
<dbReference type="Pfam" id="PF13649">
    <property type="entry name" value="Methyltransf_25"/>
    <property type="match status" value="1"/>
</dbReference>
<evidence type="ECO:0000256" key="6">
    <source>
        <dbReference type="ARBA" id="ARBA00047619"/>
    </source>
</evidence>
<dbReference type="PANTHER" id="PTHR44307">
    <property type="entry name" value="PHOSPHOETHANOLAMINE METHYLTRANSFERASE"/>
    <property type="match status" value="1"/>
</dbReference>
<comment type="catalytic activity">
    <reaction evidence="6">
        <text>N,N-dimethylethanolamine phosphate + S-adenosyl-L-methionine = phosphocholine + S-adenosyl-L-homocysteine + H(+)</text>
        <dbReference type="Rhea" id="RHEA:25325"/>
        <dbReference type="ChEBI" id="CHEBI:15378"/>
        <dbReference type="ChEBI" id="CHEBI:57856"/>
        <dbReference type="ChEBI" id="CHEBI:58641"/>
        <dbReference type="ChEBI" id="CHEBI:59789"/>
        <dbReference type="ChEBI" id="CHEBI:295975"/>
        <dbReference type="EC" id="2.1.1.103"/>
    </reaction>
    <physiologicalReaction direction="left-to-right" evidence="6">
        <dbReference type="Rhea" id="RHEA:25326"/>
    </physiologicalReaction>
</comment>
<dbReference type="AlphaFoldDB" id="R7VAP9"/>
<evidence type="ECO:0000313" key="11">
    <source>
        <dbReference type="EnsemblMetazoa" id="CapteP224919"/>
    </source>
</evidence>
<evidence type="ECO:0000256" key="8">
    <source>
        <dbReference type="ARBA" id="ARBA00047841"/>
    </source>
</evidence>
<dbReference type="EMBL" id="KB293476">
    <property type="protein sequence ID" value="ELU15923.1"/>
    <property type="molecule type" value="Genomic_DNA"/>
</dbReference>
<comment type="pathway">
    <text evidence="2">Lipid metabolism.</text>
</comment>
<proteinExistence type="predicted"/>
<dbReference type="OrthoDB" id="8300214at2759"/>
<dbReference type="EC" id="2.1.1.103" evidence="5"/>
<keyword evidence="12" id="KW-1185">Reference proteome</keyword>
<dbReference type="InterPro" id="IPR041698">
    <property type="entry name" value="Methyltransf_25"/>
</dbReference>
<evidence type="ECO:0000259" key="9">
    <source>
        <dbReference type="Pfam" id="PF13649"/>
    </source>
</evidence>
<dbReference type="EnsemblMetazoa" id="CapteT224919">
    <property type="protein sequence ID" value="CapteP224919"/>
    <property type="gene ID" value="CapteG224919"/>
</dbReference>
<feature type="domain" description="Methyltransferase" evidence="9">
    <location>
        <begin position="158"/>
        <end position="254"/>
    </location>
</feature>
<sequence length="367" mass="41782">MTHSSLPLTSPSIADLLPDFDADIDHASLNGIDPDVNLITFSQSKYFNRLLTHDPHVGLSVLSHNIRVLDLFLDSLATITNTLATEKNTTYIIYSHVERIYKELEQLGIKDNDPLDVHQVSQFDQYHYHGTESVAEATKKLGIETPPKTILSSSSHRVLDIGAGLGGPSRYLAELTGCKVTAIEMQEDLHLVATDLTRRCGLSQKVTHICGDILKYDIGEAGKYDFIVSWLVFLHIPEKKRLFEKCFGYLKASGQMYVEDFWKKSEFLPEEKEILSERVYMRDPPPSDLDYIAQIKEAGFDRVEFDDVTDSWSDFCKQRAESYRKLKERHVRVHGKDVYEEQDAFFDAMDFLFHQGHLGGCKLIATK</sequence>
<dbReference type="OMA" id="DCMHYLG"/>
<gene>
    <name evidence="10" type="ORF">CAPTEDRAFT_224919</name>
</gene>
<evidence type="ECO:0000313" key="12">
    <source>
        <dbReference type="Proteomes" id="UP000014760"/>
    </source>
</evidence>
<reference evidence="12" key="1">
    <citation type="submission" date="2012-12" db="EMBL/GenBank/DDBJ databases">
        <authorList>
            <person name="Hellsten U."/>
            <person name="Grimwood J."/>
            <person name="Chapman J.A."/>
            <person name="Shapiro H."/>
            <person name="Aerts A."/>
            <person name="Otillar R.P."/>
            <person name="Terry A.Y."/>
            <person name="Boore J.L."/>
            <person name="Simakov O."/>
            <person name="Marletaz F."/>
            <person name="Cho S.-J."/>
            <person name="Edsinger-Gonzales E."/>
            <person name="Havlak P."/>
            <person name="Kuo D.-H."/>
            <person name="Larsson T."/>
            <person name="Lv J."/>
            <person name="Arendt D."/>
            <person name="Savage R."/>
            <person name="Osoegawa K."/>
            <person name="de Jong P."/>
            <person name="Lindberg D.R."/>
            <person name="Seaver E.C."/>
            <person name="Weisblat D.A."/>
            <person name="Putnam N.H."/>
            <person name="Grigoriev I.V."/>
            <person name="Rokhsar D.S."/>
        </authorList>
    </citation>
    <scope>NUCLEOTIDE SEQUENCE</scope>
    <source>
        <strain evidence="12">I ESC-2004</strain>
    </source>
</reference>
<keyword evidence="3" id="KW-0489">Methyltransferase</keyword>
<protein>
    <recommendedName>
        <fullName evidence="5">phosphoethanolamine N-methyltransferase</fullName>
        <ecNumber evidence="5">2.1.1.103</ecNumber>
    </recommendedName>
</protein>
<evidence type="ECO:0000256" key="5">
    <source>
        <dbReference type="ARBA" id="ARBA00035674"/>
    </source>
</evidence>
<comment type="pathway">
    <text evidence="1">Phospholipid metabolism; phosphatidylcholine biosynthesis.</text>
</comment>
<name>R7VAP9_CAPTE</name>
<dbReference type="EMBL" id="AMQN01017746">
    <property type="status" value="NOT_ANNOTATED_CDS"/>
    <property type="molecule type" value="Genomic_DNA"/>
</dbReference>
<comment type="catalytic activity">
    <reaction evidence="7">
        <text>phosphoethanolamine + S-adenosyl-L-methionine = N-methylethanolamine phosphate + S-adenosyl-L-homocysteine + H(+)</text>
        <dbReference type="Rhea" id="RHEA:20365"/>
        <dbReference type="ChEBI" id="CHEBI:15378"/>
        <dbReference type="ChEBI" id="CHEBI:57781"/>
        <dbReference type="ChEBI" id="CHEBI:57856"/>
        <dbReference type="ChEBI" id="CHEBI:58190"/>
        <dbReference type="ChEBI" id="CHEBI:59789"/>
        <dbReference type="EC" id="2.1.1.103"/>
    </reaction>
    <physiologicalReaction direction="left-to-right" evidence="7">
        <dbReference type="Rhea" id="RHEA:20366"/>
    </physiologicalReaction>
</comment>
<keyword evidence="4" id="KW-0808">Transferase</keyword>
<reference evidence="10 12" key="2">
    <citation type="journal article" date="2013" name="Nature">
        <title>Insights into bilaterian evolution from three spiralian genomes.</title>
        <authorList>
            <person name="Simakov O."/>
            <person name="Marletaz F."/>
            <person name="Cho S.J."/>
            <person name="Edsinger-Gonzales E."/>
            <person name="Havlak P."/>
            <person name="Hellsten U."/>
            <person name="Kuo D.H."/>
            <person name="Larsson T."/>
            <person name="Lv J."/>
            <person name="Arendt D."/>
            <person name="Savage R."/>
            <person name="Osoegawa K."/>
            <person name="de Jong P."/>
            <person name="Grimwood J."/>
            <person name="Chapman J.A."/>
            <person name="Shapiro H."/>
            <person name="Aerts A."/>
            <person name="Otillar R.P."/>
            <person name="Terry A.Y."/>
            <person name="Boore J.L."/>
            <person name="Grigoriev I.V."/>
            <person name="Lindberg D.R."/>
            <person name="Seaver E.C."/>
            <person name="Weisblat D.A."/>
            <person name="Putnam N.H."/>
            <person name="Rokhsar D.S."/>
        </authorList>
    </citation>
    <scope>NUCLEOTIDE SEQUENCE</scope>
    <source>
        <strain evidence="10 12">I ESC-2004</strain>
    </source>
</reference>
<dbReference type="STRING" id="283909.R7VAP9"/>
<dbReference type="EMBL" id="AMQN01017745">
    <property type="status" value="NOT_ANNOTATED_CDS"/>
    <property type="molecule type" value="Genomic_DNA"/>
</dbReference>
<dbReference type="HOGENOM" id="CLU_064375_0_0_1"/>
<reference evidence="11" key="3">
    <citation type="submission" date="2015-06" db="UniProtKB">
        <authorList>
            <consortium name="EnsemblMetazoa"/>
        </authorList>
    </citation>
    <scope>IDENTIFICATION</scope>
</reference>
<dbReference type="Gene3D" id="3.40.50.150">
    <property type="entry name" value="Vaccinia Virus protein VP39"/>
    <property type="match status" value="1"/>
</dbReference>
<evidence type="ECO:0000256" key="4">
    <source>
        <dbReference type="ARBA" id="ARBA00022679"/>
    </source>
</evidence>
<dbReference type="CDD" id="cd02440">
    <property type="entry name" value="AdoMet_MTases"/>
    <property type="match status" value="1"/>
</dbReference>
<accession>R7VAP9</accession>
<comment type="catalytic activity">
    <reaction evidence="8">
        <text>N-methylethanolamine phosphate + S-adenosyl-L-methionine = N,N-dimethylethanolamine phosphate + S-adenosyl-L-homocysteine + H(+)</text>
        <dbReference type="Rhea" id="RHEA:25321"/>
        <dbReference type="ChEBI" id="CHEBI:15378"/>
        <dbReference type="ChEBI" id="CHEBI:57781"/>
        <dbReference type="ChEBI" id="CHEBI:57856"/>
        <dbReference type="ChEBI" id="CHEBI:58641"/>
        <dbReference type="ChEBI" id="CHEBI:59789"/>
        <dbReference type="EC" id="2.1.1.103"/>
    </reaction>
    <physiologicalReaction direction="left-to-right" evidence="8">
        <dbReference type="Rhea" id="RHEA:25322"/>
    </physiologicalReaction>
</comment>
<dbReference type="GO" id="GO:0000234">
    <property type="term" value="F:phosphoethanolamine N-methyltransferase activity"/>
    <property type="evidence" value="ECO:0007669"/>
    <property type="project" value="UniProtKB-EC"/>
</dbReference>
<dbReference type="GO" id="GO:0032259">
    <property type="term" value="P:methylation"/>
    <property type="evidence" value="ECO:0007669"/>
    <property type="project" value="UniProtKB-KW"/>
</dbReference>